<dbReference type="PANTHER" id="PTHR43649:SF12">
    <property type="entry name" value="DIACETYLCHITOBIOSE BINDING PROTEIN DASA"/>
    <property type="match status" value="1"/>
</dbReference>
<dbReference type="Proteomes" id="UP001595699">
    <property type="component" value="Unassembled WGS sequence"/>
</dbReference>
<dbReference type="InterPro" id="IPR006311">
    <property type="entry name" value="TAT_signal"/>
</dbReference>
<dbReference type="EMBL" id="JBHRZH010000037">
    <property type="protein sequence ID" value="MFC3765379.1"/>
    <property type="molecule type" value="Genomic_DNA"/>
</dbReference>
<keyword evidence="1" id="KW-0732">Signal</keyword>
<organism evidence="2 3">
    <name type="scientific">Tenggerimyces flavus</name>
    <dbReference type="NCBI Taxonomy" id="1708749"/>
    <lineage>
        <taxon>Bacteria</taxon>
        <taxon>Bacillati</taxon>
        <taxon>Actinomycetota</taxon>
        <taxon>Actinomycetes</taxon>
        <taxon>Propionibacteriales</taxon>
        <taxon>Nocardioidaceae</taxon>
        <taxon>Tenggerimyces</taxon>
    </lineage>
</organism>
<reference evidence="3" key="1">
    <citation type="journal article" date="2019" name="Int. J. Syst. Evol. Microbiol.">
        <title>The Global Catalogue of Microorganisms (GCM) 10K type strain sequencing project: providing services to taxonomists for standard genome sequencing and annotation.</title>
        <authorList>
            <consortium name="The Broad Institute Genomics Platform"/>
            <consortium name="The Broad Institute Genome Sequencing Center for Infectious Disease"/>
            <person name="Wu L."/>
            <person name="Ma J."/>
        </authorList>
    </citation>
    <scope>NUCLEOTIDE SEQUENCE [LARGE SCALE GENOMIC DNA]</scope>
    <source>
        <strain evidence="3">CGMCC 4.7241</strain>
    </source>
</reference>
<accession>A0ABV7YKP5</accession>
<protein>
    <submittedName>
        <fullName evidence="2">ABC transporter substrate-binding protein</fullName>
    </submittedName>
</protein>
<keyword evidence="3" id="KW-1185">Reference proteome</keyword>
<name>A0ABV7YKP5_9ACTN</name>
<evidence type="ECO:0000313" key="3">
    <source>
        <dbReference type="Proteomes" id="UP001595699"/>
    </source>
</evidence>
<dbReference type="RefSeq" id="WP_205121236.1">
    <property type="nucleotide sequence ID" value="NZ_JAFBCM010000001.1"/>
</dbReference>
<dbReference type="Gene3D" id="3.40.190.10">
    <property type="entry name" value="Periplasmic binding protein-like II"/>
    <property type="match status" value="1"/>
</dbReference>
<dbReference type="PANTHER" id="PTHR43649">
    <property type="entry name" value="ARABINOSE-BINDING PROTEIN-RELATED"/>
    <property type="match status" value="1"/>
</dbReference>
<dbReference type="SUPFAM" id="SSF53850">
    <property type="entry name" value="Periplasmic binding protein-like II"/>
    <property type="match status" value="1"/>
</dbReference>
<feature type="chain" id="PRO_5046359283" evidence="1">
    <location>
        <begin position="19"/>
        <end position="457"/>
    </location>
</feature>
<comment type="caution">
    <text evidence="2">The sequence shown here is derived from an EMBL/GenBank/DDBJ whole genome shotgun (WGS) entry which is preliminary data.</text>
</comment>
<dbReference type="PROSITE" id="PS51318">
    <property type="entry name" value="TAT"/>
    <property type="match status" value="1"/>
</dbReference>
<evidence type="ECO:0000256" key="1">
    <source>
        <dbReference type="SAM" id="SignalP"/>
    </source>
</evidence>
<dbReference type="InterPro" id="IPR006059">
    <property type="entry name" value="SBP"/>
</dbReference>
<dbReference type="Pfam" id="PF01547">
    <property type="entry name" value="SBP_bac_1"/>
    <property type="match status" value="1"/>
</dbReference>
<feature type="signal peptide" evidence="1">
    <location>
        <begin position="1"/>
        <end position="18"/>
    </location>
</feature>
<dbReference type="InterPro" id="IPR050490">
    <property type="entry name" value="Bact_solute-bd_prot1"/>
</dbReference>
<sequence>MSTFNPTLSRRQMLIAGAATSAAAFLASCGNSPESGTAKKPSTLGLSDWWGGQFDNYFPTMEKETGIKIAHQVYSYAPEKIFTQLASGTAPDLFLIDAYWNGNLFPHEQLYVPFDERLKERKIDMSKWNVDQAKESGFEGKISSLSLYTAQDFIVMVNKGMAEESGIAEDMPVWGSPTFDTWKWDTFVDWLKAGTKVGRNGVVEQYGLGSVPTNASFFVTLLYDLGGTLYDDDWNYGESKSMLDSEPAIGAAQQIADLFVKHKVAVPTGTETSVRGGTYLAKRCVATLQLSTPSAYPEENNFPMSYFHLPYANRKVHCFGGGSLCVNAQSKFQEAALDWAITFTTNTEVRTKFLQFSSVPSYDPLPIVDASPEGTPKTIALINLSRIKGMSPLPANAENVTVYPRWFGRYASTATQNAIESALDQIILGKATAKDALTEAKQRVDKEIDDGRRAAGE</sequence>
<proteinExistence type="predicted"/>
<evidence type="ECO:0000313" key="2">
    <source>
        <dbReference type="EMBL" id="MFC3765379.1"/>
    </source>
</evidence>
<gene>
    <name evidence="2" type="ORF">ACFOUW_31405</name>
</gene>